<protein>
    <submittedName>
        <fullName evidence="2">Uncharacterized protein</fullName>
    </submittedName>
</protein>
<dbReference type="Proteomes" id="UP000030676">
    <property type="component" value="Unassembled WGS sequence"/>
</dbReference>
<reference evidence="2" key="2">
    <citation type="submission" date="2012-05" db="EMBL/GenBank/DDBJ databases">
        <title>The Genome Annotation of Fusarium oxysporum PHW808.</title>
        <authorList>
            <consortium name="The Broad Institute Genomics Platform"/>
            <person name="Ma L.-J."/>
            <person name="Corby-Kistler H."/>
            <person name="Broz K."/>
            <person name="Gale L.R."/>
            <person name="Jonkers W."/>
            <person name="O'Donnell K."/>
            <person name="Ploetz R."/>
            <person name="Steinberg C."/>
            <person name="Schwartz D.C."/>
            <person name="VanEtten H."/>
            <person name="Zhou S."/>
            <person name="Young S.K."/>
            <person name="Zeng Q."/>
            <person name="Gargeya S."/>
            <person name="Fitzgerald M."/>
            <person name="Abouelleil A."/>
            <person name="Alvarado L."/>
            <person name="Chapman S.B."/>
            <person name="Gainer-Dewar J."/>
            <person name="Goldberg J."/>
            <person name="Griggs A."/>
            <person name="Gujja S."/>
            <person name="Hansen M."/>
            <person name="Howarth C."/>
            <person name="Imamovic A."/>
            <person name="Ireland A."/>
            <person name="Larimer J."/>
            <person name="McCowan C."/>
            <person name="Murphy C."/>
            <person name="Pearson M."/>
            <person name="Poon T.W."/>
            <person name="Priest M."/>
            <person name="Roberts A."/>
            <person name="Saif S."/>
            <person name="Shea T."/>
            <person name="Sykes S."/>
            <person name="Wortman J."/>
            <person name="Nusbaum C."/>
            <person name="Birren B."/>
        </authorList>
    </citation>
    <scope>NUCLEOTIDE SEQUENCE</scope>
    <source>
        <strain evidence="2">54008</strain>
    </source>
</reference>
<feature type="compositionally biased region" description="Polar residues" evidence="1">
    <location>
        <begin position="43"/>
        <end position="54"/>
    </location>
</feature>
<evidence type="ECO:0000313" key="2">
    <source>
        <dbReference type="EMBL" id="EXL64716.1"/>
    </source>
</evidence>
<organism evidence="2">
    <name type="scientific">Fusarium oxysporum f. sp. conglutinans race 2 54008</name>
    <dbReference type="NCBI Taxonomy" id="1089457"/>
    <lineage>
        <taxon>Eukaryota</taxon>
        <taxon>Fungi</taxon>
        <taxon>Dikarya</taxon>
        <taxon>Ascomycota</taxon>
        <taxon>Pezizomycotina</taxon>
        <taxon>Sordariomycetes</taxon>
        <taxon>Hypocreomycetidae</taxon>
        <taxon>Hypocreales</taxon>
        <taxon>Nectriaceae</taxon>
        <taxon>Fusarium</taxon>
        <taxon>Fusarium oxysporum species complex</taxon>
    </lineage>
</organism>
<dbReference type="HOGENOM" id="CLU_131059_0_0_1"/>
<feature type="region of interest" description="Disordered" evidence="1">
    <location>
        <begin position="43"/>
        <end position="80"/>
    </location>
</feature>
<gene>
    <name evidence="2" type="ORF">FOPG_19030</name>
</gene>
<accession>X0GY02</accession>
<dbReference type="AlphaFoldDB" id="X0GY02"/>
<dbReference type="EMBL" id="JH659243">
    <property type="protein sequence ID" value="EXL64716.1"/>
    <property type="molecule type" value="Genomic_DNA"/>
</dbReference>
<feature type="compositionally biased region" description="Basic residues" evidence="1">
    <location>
        <begin position="59"/>
        <end position="75"/>
    </location>
</feature>
<name>X0GY02_FUSOX</name>
<proteinExistence type="predicted"/>
<sequence length="175" mass="19651">MPEAFIWYFNLPLCPIPFSYASVNTHISLNCIYNIGGLTQTSRPMEPPTMSSLAEQKPAAKKHRKKPIQRQKSPRQRLEEAFKRARNQHPGCYIMWSEQQHCVEFLKPDHTGAYQVAGVFYSANRELHPTLASWTGTTNGIDVKDIPQLALGSEPQAKVVTNEASAVDLAADKEK</sequence>
<reference evidence="2" key="1">
    <citation type="submission" date="2011-11" db="EMBL/GenBank/DDBJ databases">
        <title>The Genome Sequence of Fusarium oxysporum PHW808.</title>
        <authorList>
            <consortium name="The Broad Institute Genome Sequencing Platform"/>
            <person name="Ma L.-J."/>
            <person name="Gale L.R."/>
            <person name="Schwartz D.C."/>
            <person name="Zhou S."/>
            <person name="Corby-Kistler H."/>
            <person name="Young S.K."/>
            <person name="Zeng Q."/>
            <person name="Gargeya S."/>
            <person name="Fitzgerald M."/>
            <person name="Haas B."/>
            <person name="Abouelleil A."/>
            <person name="Alvarado L."/>
            <person name="Arachchi H.M."/>
            <person name="Berlin A."/>
            <person name="Brown A."/>
            <person name="Chapman S.B."/>
            <person name="Chen Z."/>
            <person name="Dunbar C."/>
            <person name="Freedman E."/>
            <person name="Gearin G."/>
            <person name="Goldberg J."/>
            <person name="Griggs A."/>
            <person name="Gujja S."/>
            <person name="Heiman D."/>
            <person name="Howarth C."/>
            <person name="Larson L."/>
            <person name="Lui A."/>
            <person name="MacDonald P.J.P."/>
            <person name="Montmayeur A."/>
            <person name="Murphy C."/>
            <person name="Neiman D."/>
            <person name="Pearson M."/>
            <person name="Priest M."/>
            <person name="Roberts A."/>
            <person name="Saif S."/>
            <person name="Shea T."/>
            <person name="Shenoy N."/>
            <person name="Sisk P."/>
            <person name="Stolte C."/>
            <person name="Sykes S."/>
            <person name="Wortman J."/>
            <person name="Nusbaum C."/>
            <person name="Birren B."/>
        </authorList>
    </citation>
    <scope>NUCLEOTIDE SEQUENCE [LARGE SCALE GENOMIC DNA]</scope>
    <source>
        <strain evidence="2">54008</strain>
    </source>
</reference>
<evidence type="ECO:0000256" key="1">
    <source>
        <dbReference type="SAM" id="MobiDB-lite"/>
    </source>
</evidence>